<protein>
    <submittedName>
        <fullName evidence="2">Uncharacterized protein</fullName>
    </submittedName>
</protein>
<reference evidence="2 3" key="1">
    <citation type="submission" date="2020-08" db="EMBL/GenBank/DDBJ databases">
        <title>Sequencing the genomes of 1000 actinobacteria strains.</title>
        <authorList>
            <person name="Klenk H.-P."/>
        </authorList>
    </citation>
    <scope>NUCLEOTIDE SEQUENCE [LARGE SCALE GENOMIC DNA]</scope>
    <source>
        <strain evidence="2 3">DSM 43851</strain>
    </source>
</reference>
<dbReference type="AlphaFoldDB" id="A0A7W9NGV2"/>
<keyword evidence="1" id="KW-0812">Transmembrane</keyword>
<dbReference type="EMBL" id="JACHIR010000001">
    <property type="protein sequence ID" value="MBB5892100.1"/>
    <property type="molecule type" value="Genomic_DNA"/>
</dbReference>
<evidence type="ECO:0000256" key="1">
    <source>
        <dbReference type="SAM" id="Phobius"/>
    </source>
</evidence>
<evidence type="ECO:0000313" key="3">
    <source>
        <dbReference type="Proteomes" id="UP000585638"/>
    </source>
</evidence>
<feature type="transmembrane region" description="Helical" evidence="1">
    <location>
        <begin position="41"/>
        <end position="64"/>
    </location>
</feature>
<organism evidence="2 3">
    <name type="scientific">Kutzneria kofuensis</name>
    <dbReference type="NCBI Taxonomy" id="103725"/>
    <lineage>
        <taxon>Bacteria</taxon>
        <taxon>Bacillati</taxon>
        <taxon>Actinomycetota</taxon>
        <taxon>Actinomycetes</taxon>
        <taxon>Pseudonocardiales</taxon>
        <taxon>Pseudonocardiaceae</taxon>
        <taxon>Kutzneria</taxon>
    </lineage>
</organism>
<keyword evidence="1" id="KW-0472">Membrane</keyword>
<feature type="transmembrane region" description="Helical" evidence="1">
    <location>
        <begin position="12"/>
        <end position="35"/>
    </location>
</feature>
<accession>A0A7W9NGV2</accession>
<keyword evidence="3" id="KW-1185">Reference proteome</keyword>
<dbReference type="RefSeq" id="WP_184862629.1">
    <property type="nucleotide sequence ID" value="NZ_BAAAWY010000007.1"/>
</dbReference>
<keyword evidence="1" id="KW-1133">Transmembrane helix</keyword>
<name>A0A7W9NGV2_9PSEU</name>
<sequence length="70" mass="7347">MTRSAPGGKLMPLSMVIFALGLVALAVIFALYASGARDLPLWLNLAGVVLTPIGLALGLVAVFLQNRRRA</sequence>
<gene>
    <name evidence="2" type="ORF">BJ998_003296</name>
</gene>
<comment type="caution">
    <text evidence="2">The sequence shown here is derived from an EMBL/GenBank/DDBJ whole genome shotgun (WGS) entry which is preliminary data.</text>
</comment>
<dbReference type="Proteomes" id="UP000585638">
    <property type="component" value="Unassembled WGS sequence"/>
</dbReference>
<evidence type="ECO:0000313" key="2">
    <source>
        <dbReference type="EMBL" id="MBB5892100.1"/>
    </source>
</evidence>
<proteinExistence type="predicted"/>